<dbReference type="InterPro" id="IPR022352">
    <property type="entry name" value="Ins/IGF/rlx"/>
</dbReference>
<feature type="domain" description="Insulin-like" evidence="8">
    <location>
        <begin position="41"/>
        <end position="145"/>
    </location>
</feature>
<reference evidence="9" key="1">
    <citation type="journal article" date="2014" name="Arch. Insect Biochem. Physiol.">
        <title>FEEDING ON A BEGOMOVIRUS-INFECTED PLANT ENHANCES FECUNDITY VIA INCREASED EXPRESSION OF AN INSULIN-LIKE PEPTIDE IN THE WHITEFLY, MEAM1.</title>
        <authorList>
            <person name="Guo J.Y."/>
            <person name="Cheng L."/>
            <person name="Ye G.Y."/>
            <person name="Fang Q."/>
            <person name="Guo J.Y."/>
        </authorList>
    </citation>
    <scope>NUCLEOTIDE SEQUENCE</scope>
</reference>
<evidence type="ECO:0000256" key="7">
    <source>
        <dbReference type="SAM" id="SignalP"/>
    </source>
</evidence>
<feature type="signal peptide" evidence="7">
    <location>
        <begin position="1"/>
        <end position="23"/>
    </location>
</feature>
<dbReference type="PRINTS" id="PR00276">
    <property type="entry name" value="INSULINFAMLY"/>
</dbReference>
<dbReference type="GO" id="GO:0005576">
    <property type="term" value="C:extracellular region"/>
    <property type="evidence" value="ECO:0007669"/>
    <property type="project" value="UniProtKB-SubCell"/>
</dbReference>
<evidence type="ECO:0000313" key="9">
    <source>
        <dbReference type="EMBL" id="AHW85282.1"/>
    </source>
</evidence>
<dbReference type="GeneID" id="109038563"/>
<dbReference type="SMART" id="SM00078">
    <property type="entry name" value="IlGF"/>
    <property type="match status" value="1"/>
</dbReference>
<comment type="subcellular location">
    <subcellularLocation>
        <location evidence="6">Secreted</location>
    </subcellularLocation>
</comment>
<dbReference type="OrthoDB" id="6330326at2759"/>
<feature type="chain" id="PRO_5004956738" evidence="7">
    <location>
        <begin position="24"/>
        <end position="149"/>
    </location>
</feature>
<proteinExistence type="evidence at transcript level"/>
<dbReference type="InterPro" id="IPR016179">
    <property type="entry name" value="Insulin-like"/>
</dbReference>
<evidence type="ECO:0000259" key="8">
    <source>
        <dbReference type="SMART" id="SM00078"/>
    </source>
</evidence>
<sequence length="149" mass="17313">MRNQKPMLLLIVTSFVTLILIDGRIARGQHQFARDARSGAARYCGKRMAEMLMMVCRGALSKRTLQKLDNEYQSLGDETDTRLNLRELDYPGALFGQFYPNEFQIFNKAKALSTINDENFRRRRRGIVEECCYNACSKDDLRLYCAHFK</sequence>
<protein>
    <submittedName>
        <fullName evidence="9">Insulin-like growth factor</fullName>
    </submittedName>
</protein>
<dbReference type="PROSITE" id="PS00262">
    <property type="entry name" value="INSULIN"/>
    <property type="match status" value="1"/>
</dbReference>
<comment type="subunit">
    <text evidence="2">Heterodimer of a B chain and an A chain linked by two disulfide bonds.</text>
</comment>
<evidence type="ECO:0000256" key="6">
    <source>
        <dbReference type="RuleBase" id="RU000406"/>
    </source>
</evidence>
<evidence type="ECO:0000256" key="2">
    <source>
        <dbReference type="ARBA" id="ARBA00011207"/>
    </source>
</evidence>
<dbReference type="InterPro" id="IPR022353">
    <property type="entry name" value="Insulin_CS"/>
</dbReference>
<dbReference type="PANTHER" id="PTHR13647">
    <property type="entry name" value="INSULIN-LIKE PEPTIDE 2-RELATED"/>
    <property type="match status" value="1"/>
</dbReference>
<dbReference type="Gene3D" id="1.10.100.10">
    <property type="entry name" value="Insulin-like"/>
    <property type="match status" value="1"/>
</dbReference>
<dbReference type="AlphaFoldDB" id="X5FVZ7"/>
<evidence type="ECO:0000256" key="4">
    <source>
        <dbReference type="ARBA" id="ARBA00022729"/>
    </source>
</evidence>
<evidence type="ECO:0000256" key="5">
    <source>
        <dbReference type="ARBA" id="ARBA00023157"/>
    </source>
</evidence>
<name>X5FVZ7_BEMTA</name>
<dbReference type="PIRSF" id="PIRSF018431">
    <property type="entry name" value="Molluscan_insulin_rel_peptide"/>
    <property type="match status" value="1"/>
</dbReference>
<evidence type="ECO:0000256" key="1">
    <source>
        <dbReference type="ARBA" id="ARBA00009034"/>
    </source>
</evidence>
<evidence type="ECO:0000256" key="3">
    <source>
        <dbReference type="ARBA" id="ARBA00022685"/>
    </source>
</evidence>
<keyword evidence="6" id="KW-0964">Secreted</keyword>
<keyword evidence="4 7" id="KW-0732">Signal</keyword>
<accession>X5FVZ7</accession>
<dbReference type="EMBL" id="KF055836">
    <property type="protein sequence ID" value="AHW85282.1"/>
    <property type="molecule type" value="mRNA"/>
</dbReference>
<comment type="similarity">
    <text evidence="1 6">Belongs to the insulin family.</text>
</comment>
<keyword evidence="5" id="KW-1015">Disulfide bond</keyword>
<dbReference type="KEGG" id="btab:109038563"/>
<dbReference type="InterPro" id="IPR036438">
    <property type="entry name" value="Insulin-like_sf"/>
</dbReference>
<dbReference type="GO" id="GO:0005179">
    <property type="term" value="F:hormone activity"/>
    <property type="evidence" value="ECO:0007669"/>
    <property type="project" value="InterPro"/>
</dbReference>
<dbReference type="SUPFAM" id="SSF56994">
    <property type="entry name" value="Insulin-like"/>
    <property type="match status" value="1"/>
</dbReference>
<dbReference type="Pfam" id="PF00049">
    <property type="entry name" value="Insulin"/>
    <property type="match status" value="1"/>
</dbReference>
<organism evidence="9">
    <name type="scientific">Bemisia tabaci</name>
    <name type="common">Sweetpotato whitefly</name>
    <name type="synonym">Aleurodes tabaci</name>
    <dbReference type="NCBI Taxonomy" id="7038"/>
    <lineage>
        <taxon>Eukaryota</taxon>
        <taxon>Metazoa</taxon>
        <taxon>Ecdysozoa</taxon>
        <taxon>Arthropoda</taxon>
        <taxon>Hexapoda</taxon>
        <taxon>Insecta</taxon>
        <taxon>Pterygota</taxon>
        <taxon>Neoptera</taxon>
        <taxon>Paraneoptera</taxon>
        <taxon>Hemiptera</taxon>
        <taxon>Sternorrhyncha</taxon>
        <taxon>Aleyrodoidea</taxon>
        <taxon>Aleyrodidae</taxon>
        <taxon>Aleyrodinae</taxon>
        <taxon>Bemisia</taxon>
    </lineage>
</organism>
<keyword evidence="3" id="KW-0165">Cleavage on pair of basic residues</keyword>
<dbReference type="PANTHER" id="PTHR13647:SF4">
    <property type="entry name" value="INSULIN-LIKE PEPTIDE 1-RELATED"/>
    <property type="match status" value="1"/>
</dbReference>